<dbReference type="InterPro" id="IPR011990">
    <property type="entry name" value="TPR-like_helical_dom_sf"/>
</dbReference>
<feature type="repeat" description="PPR" evidence="3">
    <location>
        <begin position="628"/>
        <end position="662"/>
    </location>
</feature>
<dbReference type="PROSITE" id="PS51375">
    <property type="entry name" value="PPR"/>
    <property type="match status" value="5"/>
</dbReference>
<feature type="region of interest" description="Disordered" evidence="4">
    <location>
        <begin position="1"/>
        <end position="28"/>
    </location>
</feature>
<dbReference type="Pfam" id="PF13041">
    <property type="entry name" value="PPR_2"/>
    <property type="match status" value="2"/>
</dbReference>
<evidence type="ECO:0000256" key="1">
    <source>
        <dbReference type="ARBA" id="ARBA00007626"/>
    </source>
</evidence>
<comment type="caution">
    <text evidence="5">The sequence shown here is derived from an EMBL/GenBank/DDBJ whole genome shotgun (WGS) entry which is preliminary data.</text>
</comment>
<dbReference type="PANTHER" id="PTHR47939">
    <property type="entry name" value="MEMBRANE-ASSOCIATED SALT-INDUCIBLE PROTEIN-LIKE"/>
    <property type="match status" value="1"/>
</dbReference>
<comment type="similarity">
    <text evidence="1">Belongs to the PPR family. P subfamily.</text>
</comment>
<name>A0AAP0X795_LIQFO</name>
<feature type="repeat" description="PPR" evidence="3">
    <location>
        <begin position="733"/>
        <end position="768"/>
    </location>
</feature>
<dbReference type="PANTHER" id="PTHR47939:SF10">
    <property type="entry name" value="PENTACOTRIPEPTIDE-REPEAT REGION OF PRORP DOMAIN-CONTAINING PROTEIN"/>
    <property type="match status" value="1"/>
</dbReference>
<dbReference type="InterPro" id="IPR002885">
    <property type="entry name" value="PPR_rpt"/>
</dbReference>
<dbReference type="SUPFAM" id="SSF81901">
    <property type="entry name" value="HCP-like"/>
    <property type="match status" value="1"/>
</dbReference>
<dbReference type="Gene3D" id="1.25.40.10">
    <property type="entry name" value="Tetratricopeptide repeat domain"/>
    <property type="match status" value="4"/>
</dbReference>
<keyword evidence="6" id="KW-1185">Reference proteome</keyword>
<gene>
    <name evidence="5" type="ORF">L1049_020293</name>
</gene>
<feature type="repeat" description="PPR" evidence="3">
    <location>
        <begin position="698"/>
        <end position="732"/>
    </location>
</feature>
<evidence type="ECO:0000256" key="3">
    <source>
        <dbReference type="PROSITE-ProRule" id="PRU00708"/>
    </source>
</evidence>
<dbReference type="AlphaFoldDB" id="A0AAP0X795"/>
<feature type="region of interest" description="Disordered" evidence="4">
    <location>
        <begin position="60"/>
        <end position="80"/>
    </location>
</feature>
<dbReference type="Pfam" id="PF01535">
    <property type="entry name" value="PPR"/>
    <property type="match status" value="1"/>
</dbReference>
<keyword evidence="2" id="KW-0677">Repeat</keyword>
<accession>A0AAP0X795</accession>
<dbReference type="NCBIfam" id="TIGR00756">
    <property type="entry name" value="PPR"/>
    <property type="match status" value="4"/>
</dbReference>
<dbReference type="Proteomes" id="UP001415857">
    <property type="component" value="Unassembled WGS sequence"/>
</dbReference>
<dbReference type="InterPro" id="IPR050667">
    <property type="entry name" value="PPR-containing_protein"/>
</dbReference>
<protein>
    <recommendedName>
        <fullName evidence="7">Pentatricopeptide repeat-containing protein</fullName>
    </recommendedName>
</protein>
<evidence type="ECO:0000256" key="4">
    <source>
        <dbReference type="SAM" id="MobiDB-lite"/>
    </source>
</evidence>
<evidence type="ECO:0000313" key="5">
    <source>
        <dbReference type="EMBL" id="KAK9292327.1"/>
    </source>
</evidence>
<feature type="repeat" description="PPR" evidence="3">
    <location>
        <begin position="663"/>
        <end position="697"/>
    </location>
</feature>
<evidence type="ECO:0000313" key="6">
    <source>
        <dbReference type="Proteomes" id="UP001415857"/>
    </source>
</evidence>
<reference evidence="5 6" key="1">
    <citation type="journal article" date="2024" name="Plant J.">
        <title>Genome sequences and population genomics reveal climatic adaptation and genomic divergence between two closely related sweetgum species.</title>
        <authorList>
            <person name="Xu W.Q."/>
            <person name="Ren C.Q."/>
            <person name="Zhang X.Y."/>
            <person name="Comes H.P."/>
            <person name="Liu X.H."/>
            <person name="Li Y.G."/>
            <person name="Kettle C.J."/>
            <person name="Jalonen R."/>
            <person name="Gaisberger H."/>
            <person name="Ma Y.Z."/>
            <person name="Qiu Y.X."/>
        </authorList>
    </citation>
    <scope>NUCLEOTIDE SEQUENCE [LARGE SCALE GENOMIC DNA]</scope>
    <source>
        <strain evidence="5">Hangzhou</strain>
    </source>
</reference>
<dbReference type="EMBL" id="JBBPBK010000001">
    <property type="protein sequence ID" value="KAK9292327.1"/>
    <property type="molecule type" value="Genomic_DNA"/>
</dbReference>
<evidence type="ECO:0000256" key="2">
    <source>
        <dbReference type="ARBA" id="ARBA00022737"/>
    </source>
</evidence>
<organism evidence="5 6">
    <name type="scientific">Liquidambar formosana</name>
    <name type="common">Formosan gum</name>
    <dbReference type="NCBI Taxonomy" id="63359"/>
    <lineage>
        <taxon>Eukaryota</taxon>
        <taxon>Viridiplantae</taxon>
        <taxon>Streptophyta</taxon>
        <taxon>Embryophyta</taxon>
        <taxon>Tracheophyta</taxon>
        <taxon>Spermatophyta</taxon>
        <taxon>Magnoliopsida</taxon>
        <taxon>eudicotyledons</taxon>
        <taxon>Gunneridae</taxon>
        <taxon>Pentapetalae</taxon>
        <taxon>Saxifragales</taxon>
        <taxon>Altingiaceae</taxon>
        <taxon>Liquidambar</taxon>
    </lineage>
</organism>
<evidence type="ECO:0008006" key="7">
    <source>
        <dbReference type="Google" id="ProtNLM"/>
    </source>
</evidence>
<sequence length="798" mass="89372">MWRSVAARASLSRHAARSFRTTQNPKVPSCETRTLIPHFSTWVSPETSLYQNPRFFSQYSTNPSSEITDAPCTDSNGEFDENPDLLTLESEQSPVMFDEDSGSVSQEPDSFFENGDTQIDLYSVESSSIDEEAYEIDLEKLESVLSLLQSSLDGSLESSLDSLDLALHEEFVVRVIETPLVPGENLIRFFKWAWTKQGGLVTTHVVDTLVRAISGGLRKKEAYFLWNLVKEIGEKENGVLNGEILNELIALFSNLGKGKAGFEVYNKFAEFGCVPNEDTYYFTIEALCRCSIFDWAASVSEKMLNAGSLPDSEKIGKIISWLCKGSKAKDAHLVYLLRSKAKEVYEIDLEKLEGVLSLLQSSVDGSLESSLDSLDLALHEEFVVRVLETPLVPGENLIRFFKWASTKQGGLVTTHVVDTLVRAISGGLRKKEAYFLWDLVKEIGEKENGVLNGEILNELIALFSKLGKGKAGFEVFNKFAEFGCVPNEDTYYFTIEALFRRSIFDWAASVSEKMLNAGSLPDSEKIGKIISWLCKGSKAKDAHLVYLLAKQESKFPPRSSVNFLISSLCRDDETVQLALEMLEDFSAEVRKHAINPFSAVIRGLCRIKNVEEAKKLLFKMIDAGPLPGNAVFNSLINTLSKAGDMEEAKEMMKLMESRGLKPDVYTYSVIMSGYVKGGQMKDACKVLSEAKKKHTKLTPVTYHILIRGYCKLEEFDKALKLLSEMKDFGVRPNTDEYNKLIQSLCLKALDWGTAEKLLEEMKENGLHLNGITRGLIRAVKEMEEEGVETRESWLHFAL</sequence>
<feature type="repeat" description="PPR" evidence="3">
    <location>
        <begin position="593"/>
        <end position="627"/>
    </location>
</feature>
<feature type="compositionally biased region" description="Low complexity" evidence="4">
    <location>
        <begin position="1"/>
        <end position="13"/>
    </location>
</feature>
<proteinExistence type="inferred from homology"/>